<dbReference type="AlphaFoldDB" id="A0A8X8Z3I0"/>
<gene>
    <name evidence="2" type="ORF">SASPL_151190</name>
</gene>
<protein>
    <recommendedName>
        <fullName evidence="4">Myb/SANT-like domain-containing protein</fullName>
    </recommendedName>
</protein>
<dbReference type="EMBL" id="PNBA02000020">
    <property type="protein sequence ID" value="KAG6389717.1"/>
    <property type="molecule type" value="Genomic_DNA"/>
</dbReference>
<dbReference type="Proteomes" id="UP000298416">
    <property type="component" value="Unassembled WGS sequence"/>
</dbReference>
<name>A0A8X8Z3I0_SALSN</name>
<organism evidence="2">
    <name type="scientific">Salvia splendens</name>
    <name type="common">Scarlet sage</name>
    <dbReference type="NCBI Taxonomy" id="180675"/>
    <lineage>
        <taxon>Eukaryota</taxon>
        <taxon>Viridiplantae</taxon>
        <taxon>Streptophyta</taxon>
        <taxon>Embryophyta</taxon>
        <taxon>Tracheophyta</taxon>
        <taxon>Spermatophyta</taxon>
        <taxon>Magnoliopsida</taxon>
        <taxon>eudicotyledons</taxon>
        <taxon>Gunneridae</taxon>
        <taxon>Pentapetalae</taxon>
        <taxon>asterids</taxon>
        <taxon>lamiids</taxon>
        <taxon>Lamiales</taxon>
        <taxon>Lamiaceae</taxon>
        <taxon>Nepetoideae</taxon>
        <taxon>Mentheae</taxon>
        <taxon>Salviinae</taxon>
        <taxon>Salvia</taxon>
        <taxon>Salvia subgen. Calosphace</taxon>
        <taxon>core Calosphace</taxon>
    </lineage>
</organism>
<evidence type="ECO:0008006" key="4">
    <source>
        <dbReference type="Google" id="ProtNLM"/>
    </source>
</evidence>
<accession>A0A8X8Z3I0</accession>
<reference evidence="2" key="2">
    <citation type="submission" date="2020-08" db="EMBL/GenBank/DDBJ databases">
        <title>Plant Genome Project.</title>
        <authorList>
            <person name="Zhang R.-G."/>
        </authorList>
    </citation>
    <scope>NUCLEOTIDE SEQUENCE</scope>
    <source>
        <strain evidence="2">Huo1</strain>
        <tissue evidence="2">Leaf</tissue>
    </source>
</reference>
<reference evidence="2" key="1">
    <citation type="submission" date="2018-01" db="EMBL/GenBank/DDBJ databases">
        <authorList>
            <person name="Mao J.F."/>
        </authorList>
    </citation>
    <scope>NUCLEOTIDE SEQUENCE</scope>
    <source>
        <strain evidence="2">Huo1</strain>
        <tissue evidence="2">Leaf</tissue>
    </source>
</reference>
<sequence>MNDGYYRMNSFEKNLETQDSSGLGTGTRARGDRTRRSWSAREEEVLMWTLKDLVARGWKSDNGFRSGYLTRIEEVLNREFPKSGIKGTPHVRYVNGSTSPTREWLAAVPPIHPGRSVLVAGQRLRRSLKSPPRAANAVLNAHLVML</sequence>
<dbReference type="PANTHER" id="PTHR46250">
    <property type="entry name" value="MYB/SANT-LIKE DNA-BINDING DOMAIN PROTEIN-RELATED"/>
    <property type="match status" value="1"/>
</dbReference>
<evidence type="ECO:0000313" key="2">
    <source>
        <dbReference type="EMBL" id="KAG6389717.1"/>
    </source>
</evidence>
<comment type="caution">
    <text evidence="2">The sequence shown here is derived from an EMBL/GenBank/DDBJ whole genome shotgun (WGS) entry which is preliminary data.</text>
</comment>
<feature type="region of interest" description="Disordered" evidence="1">
    <location>
        <begin position="16"/>
        <end position="36"/>
    </location>
</feature>
<evidence type="ECO:0000256" key="1">
    <source>
        <dbReference type="SAM" id="MobiDB-lite"/>
    </source>
</evidence>
<evidence type="ECO:0000313" key="3">
    <source>
        <dbReference type="Proteomes" id="UP000298416"/>
    </source>
</evidence>
<keyword evidence="3" id="KW-1185">Reference proteome</keyword>
<proteinExistence type="predicted"/>